<evidence type="ECO:0000256" key="8">
    <source>
        <dbReference type="ARBA" id="ARBA00031423"/>
    </source>
</evidence>
<evidence type="ECO:0000256" key="6">
    <source>
        <dbReference type="ARBA" id="ARBA00022679"/>
    </source>
</evidence>
<comment type="catalytic activity">
    <reaction evidence="1 10">
        <text>Transfers a segment of a (1-&gt;4)-alpha-D-glucan to a new position in an acceptor, which may be glucose or a (1-&gt;4)-alpha-D-glucan.</text>
        <dbReference type="EC" id="2.4.1.25"/>
    </reaction>
</comment>
<keyword evidence="6 10" id="KW-0808">Transferase</keyword>
<dbReference type="EMBL" id="JANFZH010000023">
    <property type="protein sequence ID" value="MCQ4840376.1"/>
    <property type="molecule type" value="Genomic_DNA"/>
</dbReference>
<evidence type="ECO:0000256" key="1">
    <source>
        <dbReference type="ARBA" id="ARBA00000439"/>
    </source>
</evidence>
<dbReference type="InterPro" id="IPR003385">
    <property type="entry name" value="Glyco_hydro_77"/>
</dbReference>
<dbReference type="PANTHER" id="PTHR32438">
    <property type="entry name" value="4-ALPHA-GLUCANOTRANSFERASE DPE1, CHLOROPLASTIC/AMYLOPLASTIC"/>
    <property type="match status" value="1"/>
</dbReference>
<dbReference type="GeneID" id="90533458"/>
<proteinExistence type="inferred from homology"/>
<organism evidence="11 12">
    <name type="scientific">Neglectibacter timonensis</name>
    <dbReference type="NCBI Taxonomy" id="1776382"/>
    <lineage>
        <taxon>Bacteria</taxon>
        <taxon>Bacillati</taxon>
        <taxon>Bacillota</taxon>
        <taxon>Clostridia</taxon>
        <taxon>Eubacteriales</taxon>
        <taxon>Oscillospiraceae</taxon>
        <taxon>Neglectibacter</taxon>
    </lineage>
</organism>
<evidence type="ECO:0000313" key="12">
    <source>
        <dbReference type="Proteomes" id="UP001524473"/>
    </source>
</evidence>
<dbReference type="GO" id="GO:0004134">
    <property type="term" value="F:4-alpha-glucanotransferase activity"/>
    <property type="evidence" value="ECO:0007669"/>
    <property type="project" value="UniProtKB-EC"/>
</dbReference>
<dbReference type="NCBIfam" id="NF011080">
    <property type="entry name" value="PRK14508.1-3"/>
    <property type="match status" value="1"/>
</dbReference>
<name>A0ABT1S0D0_9FIRM</name>
<evidence type="ECO:0000256" key="9">
    <source>
        <dbReference type="ARBA" id="ARBA00031501"/>
    </source>
</evidence>
<dbReference type="SUPFAM" id="SSF51445">
    <property type="entry name" value="(Trans)glycosidases"/>
    <property type="match status" value="1"/>
</dbReference>
<dbReference type="EC" id="2.4.1.25" evidence="3 10"/>
<reference evidence="11 12" key="1">
    <citation type="submission" date="2022-06" db="EMBL/GenBank/DDBJ databases">
        <title>Isolation of gut microbiota from human fecal samples.</title>
        <authorList>
            <person name="Pamer E.G."/>
            <person name="Barat B."/>
            <person name="Waligurski E."/>
            <person name="Medina S."/>
            <person name="Paddock L."/>
            <person name="Mostad J."/>
        </authorList>
    </citation>
    <scope>NUCLEOTIDE SEQUENCE [LARGE SCALE GENOMIC DNA]</scope>
    <source>
        <strain evidence="11 12">DFI.9.73</strain>
    </source>
</reference>
<dbReference type="Gene3D" id="3.20.20.80">
    <property type="entry name" value="Glycosidases"/>
    <property type="match status" value="1"/>
</dbReference>
<evidence type="ECO:0000256" key="2">
    <source>
        <dbReference type="ARBA" id="ARBA00005684"/>
    </source>
</evidence>
<comment type="similarity">
    <text evidence="2 10">Belongs to the disproportionating enzyme family.</text>
</comment>
<evidence type="ECO:0000256" key="4">
    <source>
        <dbReference type="ARBA" id="ARBA00020295"/>
    </source>
</evidence>
<keyword evidence="5 10" id="KW-0328">Glycosyltransferase</keyword>
<evidence type="ECO:0000256" key="5">
    <source>
        <dbReference type="ARBA" id="ARBA00022676"/>
    </source>
</evidence>
<dbReference type="Pfam" id="PF02446">
    <property type="entry name" value="Glyco_hydro_77"/>
    <property type="match status" value="1"/>
</dbReference>
<dbReference type="NCBIfam" id="TIGR00217">
    <property type="entry name" value="malQ"/>
    <property type="match status" value="1"/>
</dbReference>
<dbReference type="Proteomes" id="UP001524473">
    <property type="component" value="Unassembled WGS sequence"/>
</dbReference>
<accession>A0ABT1S0D0</accession>
<keyword evidence="12" id="KW-1185">Reference proteome</keyword>
<dbReference type="InterPro" id="IPR017853">
    <property type="entry name" value="GH"/>
</dbReference>
<dbReference type="PANTHER" id="PTHR32438:SF5">
    <property type="entry name" value="4-ALPHA-GLUCANOTRANSFERASE DPE1, CHLOROPLASTIC_AMYLOPLASTIC"/>
    <property type="match status" value="1"/>
</dbReference>
<protein>
    <recommendedName>
        <fullName evidence="4 10">4-alpha-glucanotransferase</fullName>
        <ecNumber evidence="3 10">2.4.1.25</ecNumber>
    </recommendedName>
    <alternativeName>
        <fullName evidence="8 10">Amylomaltase</fullName>
    </alternativeName>
    <alternativeName>
        <fullName evidence="9 10">Disproportionating enzyme</fullName>
    </alternativeName>
</protein>
<dbReference type="RefSeq" id="WP_066867916.1">
    <property type="nucleotide sequence ID" value="NZ_CABKVV010000014.1"/>
</dbReference>
<evidence type="ECO:0000313" key="11">
    <source>
        <dbReference type="EMBL" id="MCQ4840376.1"/>
    </source>
</evidence>
<gene>
    <name evidence="11" type="primary">malQ</name>
    <name evidence="11" type="ORF">NE695_10690</name>
</gene>
<evidence type="ECO:0000256" key="10">
    <source>
        <dbReference type="RuleBase" id="RU361207"/>
    </source>
</evidence>
<sequence>MTRAAGVLLPVSSLPSKYGIGTFGKAAYKWVDFLAEAGQKYWQVLPLGPTSYGDSPYQSFSAFAGNPYFVDLEFLCEQGLLKKGRCKKVKWGESKTQVDYGTIYEHREKVLRKAFSNFTDKKALEKFRKKNAGWVEDYALYMAVKAQMGLRAWNEWEEDIRMRRPEALKKWKAKCAEDIEYHIFVQYLFFEQWTKLKKYANEKGISIIGDAPIYVAMDSADVWANPGLFQLDENNVPTEVAGCPPDAFSEDGQLWGNPLYRWDEMEKDGFQWWIKRLKANLTLVDVLRIDHFRGLESYYAIPYGDETARNGRWRQGPGMAFVGAVNKALGNANIIAEDLGYLTPAVKRLLKSSGYPGMKVLEFAFDSREESDYMPHNYQNHCVVYTGTHDNDTVRGWFSTAGPEDVALALEYMGLPDDTDGNWGFIRAALGSVADLAVVPMQDYLNLGSEARINTPSTLGGNNWRWRMTKDQMDMALAQKMARLTKLYGRDR</sequence>
<evidence type="ECO:0000256" key="3">
    <source>
        <dbReference type="ARBA" id="ARBA00012560"/>
    </source>
</evidence>
<keyword evidence="7 10" id="KW-0119">Carbohydrate metabolism</keyword>
<evidence type="ECO:0000256" key="7">
    <source>
        <dbReference type="ARBA" id="ARBA00023277"/>
    </source>
</evidence>
<comment type="caution">
    <text evidence="11">The sequence shown here is derived from an EMBL/GenBank/DDBJ whole genome shotgun (WGS) entry which is preliminary data.</text>
</comment>